<keyword evidence="3" id="KW-1185">Reference proteome</keyword>
<dbReference type="AlphaFoldDB" id="A0A378IKB6"/>
<protein>
    <submittedName>
        <fullName evidence="2">Coiled-coil protein</fullName>
    </submittedName>
</protein>
<evidence type="ECO:0000313" key="3">
    <source>
        <dbReference type="Proteomes" id="UP000054854"/>
    </source>
</evidence>
<dbReference type="STRING" id="28085.Lcin_1267"/>
<reference evidence="2 4" key="2">
    <citation type="submission" date="2018-06" db="EMBL/GenBank/DDBJ databases">
        <authorList>
            <consortium name="Pathogen Informatics"/>
            <person name="Doyle S."/>
        </authorList>
    </citation>
    <scope>NUCLEOTIDE SEQUENCE [LARGE SCALE GENOMIC DNA]</scope>
    <source>
        <strain evidence="2 4">NCTC12438</strain>
    </source>
</reference>
<evidence type="ECO:0000313" key="1">
    <source>
        <dbReference type="EMBL" id="KTC89082.1"/>
    </source>
</evidence>
<evidence type="ECO:0000313" key="4">
    <source>
        <dbReference type="Proteomes" id="UP000255316"/>
    </source>
</evidence>
<dbReference type="Proteomes" id="UP000255316">
    <property type="component" value="Unassembled WGS sequence"/>
</dbReference>
<dbReference type="OrthoDB" id="5651185at2"/>
<accession>A0A378IKB6</accession>
<proteinExistence type="predicted"/>
<gene>
    <name evidence="1" type="ORF">Lcin_1267</name>
    <name evidence="2" type="ORF">NCTC12438_02068</name>
</gene>
<dbReference type="EMBL" id="UGNX01000001">
    <property type="protein sequence ID" value="STX35453.1"/>
    <property type="molecule type" value="Genomic_DNA"/>
</dbReference>
<organism evidence="2 4">
    <name type="scientific">Legionella cincinnatiensis</name>
    <dbReference type="NCBI Taxonomy" id="28085"/>
    <lineage>
        <taxon>Bacteria</taxon>
        <taxon>Pseudomonadati</taxon>
        <taxon>Pseudomonadota</taxon>
        <taxon>Gammaproteobacteria</taxon>
        <taxon>Legionellales</taxon>
        <taxon>Legionellaceae</taxon>
        <taxon>Legionella</taxon>
    </lineage>
</organism>
<dbReference type="RefSeq" id="WP_058464475.1">
    <property type="nucleotide sequence ID" value="NZ_CAAAHQ010000036.1"/>
</dbReference>
<dbReference type="Proteomes" id="UP000054854">
    <property type="component" value="Unassembled WGS sequence"/>
</dbReference>
<name>A0A378IKB6_9GAMM</name>
<reference evidence="1 3" key="1">
    <citation type="submission" date="2015-11" db="EMBL/GenBank/DDBJ databases">
        <title>Genomic analysis of 38 Legionella species identifies large and diverse effector repertoires.</title>
        <authorList>
            <person name="Burstein D."/>
            <person name="Amaro F."/>
            <person name="Zusman T."/>
            <person name="Lifshitz Z."/>
            <person name="Cohen O."/>
            <person name="Gilbert J.A."/>
            <person name="Pupko T."/>
            <person name="Shuman H.A."/>
            <person name="Segal G."/>
        </authorList>
    </citation>
    <scope>NUCLEOTIDE SEQUENCE [LARGE SCALE GENOMIC DNA]</scope>
    <source>
        <strain evidence="1 3">CDC#72-OH-14</strain>
    </source>
</reference>
<evidence type="ECO:0000313" key="2">
    <source>
        <dbReference type="EMBL" id="STX35453.1"/>
    </source>
</evidence>
<dbReference type="EMBL" id="LNXX01000013">
    <property type="protein sequence ID" value="KTC89082.1"/>
    <property type="molecule type" value="Genomic_DNA"/>
</dbReference>
<sequence length="1043" mass="117433">MPDFVTTNGHTQIIVPLTIMPHRHQALPTLTGSPFSYEAGTVLYGHYNMEYLLPGGDILRLIANHNQKTVQLMLFTHQPDLIQLLPGDRPSSLVANVISKIHRYRIRSTSYNQPLTQLQEQKLQLANECIASLKKLLKKERRLHNQDHEGHEALRRKVIEIVGHCSDQNRLLATSPLISEGFLGNLLYEAHKTAQHYSFNRVYSVSRQDQMDFSKIIKNSAIQQELPCLVWDSELHIGHNNKDLDDALRVICDYYKLPPATNLSNVPANRFAQLTTFFSKLWDDGHDWINYLAMDAKPEHKTEVQQRLDGVTITQISPYYRLQGFPQQGYPDLKSLIYKLTSISSAPILAKNSKHAKKIISQHPHGSWAIIPNKELILIRLENKVVELRYFVHDNLFYPLPEGQDLYTLGQISKRHLYLPERASLKLKAFISRIPGFFNKFYKSMHRFIVHDLQDDFFNHIHETHTQKPMKHNSDELKKQRVNIRNSLILALENKGFLTTGQTLEEFIKEQISKSPYIIARPNHPPSPHPYDNPVHRVLGVIRHAAGFFIDISEQNPLIGTLAMAAYAYGGGAVLAPELLKSILTKLHLHGLIAGIEPTQKLARWMSHGTISEAISASAIYWQTTVAGGNLDKFFVEAISILKEDPGEVAIIASLALGLGYSLTKLIPSLGEEMGDFPYTNYAALGGKGGAALYDTIMHPGNDWFLGTCKWLCKGFVTLGKLCIAPFFEGYYYGLDNGFLNGWRKSGVLLKSLSKQILAASIDFVLALLTIPLLELSALLIHVPFRGITNLCTKILAILGNVSASGELLISFSAREPSENLIANFRFSPLYGFTSPFGHFSDNPLVNISINIIRALYLPPLQLIKNLIVLPILDVISFSTRLFLTVLDPITRIITYALGSVLITIGEAWDNSFGILFTASSKGMVSACNWIDNKAGSVKQTALSFIENQRGQLYHWAFAQEDLKLHTTLDDAKYYSSDPRRYELIPHSNSHCLLNALLNTHNEASFKDECHHTPSHYQRLFAIKKSSREQITNSQNQSVNSCT</sequence>